<organism evidence="2 3">
    <name type="scientific">Effrenium voratum</name>
    <dbReference type="NCBI Taxonomy" id="2562239"/>
    <lineage>
        <taxon>Eukaryota</taxon>
        <taxon>Sar</taxon>
        <taxon>Alveolata</taxon>
        <taxon>Dinophyceae</taxon>
        <taxon>Suessiales</taxon>
        <taxon>Symbiodiniaceae</taxon>
        <taxon>Effrenium</taxon>
    </lineage>
</organism>
<gene>
    <name evidence="2" type="ORF">EVOR1521_LOCUS3334</name>
</gene>
<protein>
    <submittedName>
        <fullName evidence="2">Uncharacterized protein</fullName>
    </submittedName>
</protein>
<dbReference type="AlphaFoldDB" id="A0AA36HRY2"/>
<dbReference type="InterPro" id="IPR021862">
    <property type="entry name" value="DUF3472"/>
</dbReference>
<name>A0AA36HRY2_9DINO</name>
<keyword evidence="3" id="KW-1185">Reference proteome</keyword>
<feature type="region of interest" description="Disordered" evidence="1">
    <location>
        <begin position="543"/>
        <end position="563"/>
    </location>
</feature>
<dbReference type="Pfam" id="PF11958">
    <property type="entry name" value="DUF3472"/>
    <property type="match status" value="1"/>
</dbReference>
<sequence>MLHFRVRDGAENYANCDGDYRPSGLQCNESPVYVNEPKSRMLAKAADGTWVISSLEYLDDILKHCESFGGFHSSCSANPADWSDYEVFPLQELDVSLKAGCDDYAACLGVYTQLPDRLLHGFPVYVASTGAGGGRFMGRSGDGWVITSVEHLEDLLASQPGSFGGFHSAPCETEGWERYEVSWVWPIEELRREERQEFQKFANTTVSFKAVANSGVCRSEQDFQANFRRCRALDCGGLALRKAKTNQFGEEEEPPVCFFFRRTQAELTAKMASSEHFDFYLAPESFHPDCCFKPFRDPAPACHIRWKSGRVQAFAVRVCAEEVSPCTYYCAAGFHCGYCGIQQHHGDKQQVLFSVWNHPRAGRKVENLHVADGAWPEAFGGEGMGMGAYCITDAGCRQPLACWQPKVGYTFLVRSTPVEDGSEISCSLHKPETGWVHFATHRRPEPEEDRGALWGLYSFIEDFGATSLRRSGRYSAWVFSDGAWRPVADVTGTSTAEEDVPNKCVRLAGCEVELVSGGEALEECSLFCGELAESPAVPPELLAAPSSARSETAGFMLPSSADG</sequence>
<evidence type="ECO:0000313" key="2">
    <source>
        <dbReference type="EMBL" id="CAJ1373552.1"/>
    </source>
</evidence>
<proteinExistence type="predicted"/>
<dbReference type="EMBL" id="CAUJNA010000202">
    <property type="protein sequence ID" value="CAJ1373552.1"/>
    <property type="molecule type" value="Genomic_DNA"/>
</dbReference>
<dbReference type="Proteomes" id="UP001178507">
    <property type="component" value="Unassembled WGS sequence"/>
</dbReference>
<evidence type="ECO:0000256" key="1">
    <source>
        <dbReference type="SAM" id="MobiDB-lite"/>
    </source>
</evidence>
<reference evidence="2" key="1">
    <citation type="submission" date="2023-08" db="EMBL/GenBank/DDBJ databases">
        <authorList>
            <person name="Chen Y."/>
            <person name="Shah S."/>
            <person name="Dougan E. K."/>
            <person name="Thang M."/>
            <person name="Chan C."/>
        </authorList>
    </citation>
    <scope>NUCLEOTIDE SEQUENCE</scope>
</reference>
<accession>A0AA36HRY2</accession>
<comment type="caution">
    <text evidence="2">The sequence shown here is derived from an EMBL/GenBank/DDBJ whole genome shotgun (WGS) entry which is preliminary data.</text>
</comment>
<evidence type="ECO:0000313" key="3">
    <source>
        <dbReference type="Proteomes" id="UP001178507"/>
    </source>
</evidence>